<keyword evidence="9" id="KW-0679">Respiratory chain</keyword>
<name>T2HIK4_FULMU</name>
<evidence type="ECO:0000256" key="4">
    <source>
        <dbReference type="ARBA" id="ARBA00022448"/>
    </source>
</evidence>
<gene>
    <name evidence="10" type="primary">ND3</name>
</gene>
<dbReference type="Gene3D" id="1.20.58.1610">
    <property type="entry name" value="NADH:ubiquinone/plastoquinone oxidoreductase, chain 3"/>
    <property type="match status" value="1"/>
</dbReference>
<dbReference type="Pfam" id="PF00507">
    <property type="entry name" value="Oxidored_q4"/>
    <property type="match status" value="1"/>
</dbReference>
<geneLocation type="mitochondrion" evidence="10"/>
<evidence type="ECO:0000256" key="8">
    <source>
        <dbReference type="ARBA" id="ARBA00049551"/>
    </source>
</evidence>
<comment type="similarity">
    <text evidence="2 9">Belongs to the complex I subunit 3 family.</text>
</comment>
<proteinExistence type="inferred from homology"/>
<evidence type="ECO:0000256" key="3">
    <source>
        <dbReference type="ARBA" id="ARBA00021007"/>
    </source>
</evidence>
<comment type="catalytic activity">
    <reaction evidence="8 9">
        <text>a ubiquinone + NADH + 5 H(+)(in) = a ubiquinol + NAD(+) + 4 H(+)(out)</text>
        <dbReference type="Rhea" id="RHEA:29091"/>
        <dbReference type="Rhea" id="RHEA-COMP:9565"/>
        <dbReference type="Rhea" id="RHEA-COMP:9566"/>
        <dbReference type="ChEBI" id="CHEBI:15378"/>
        <dbReference type="ChEBI" id="CHEBI:16389"/>
        <dbReference type="ChEBI" id="CHEBI:17976"/>
        <dbReference type="ChEBI" id="CHEBI:57540"/>
        <dbReference type="ChEBI" id="CHEBI:57945"/>
        <dbReference type="EC" id="7.1.1.2"/>
    </reaction>
</comment>
<keyword evidence="9" id="KW-0830">Ubiquinone</keyword>
<evidence type="ECO:0000256" key="9">
    <source>
        <dbReference type="RuleBase" id="RU003640"/>
    </source>
</evidence>
<feature type="transmembrane region" description="Helical" evidence="9">
    <location>
        <begin position="6"/>
        <end position="27"/>
    </location>
</feature>
<keyword evidence="4 9" id="KW-0813">Transport</keyword>
<keyword evidence="9" id="KW-0249">Electron transport</keyword>
<dbReference type="RefSeq" id="YP_008475605.1">
    <property type="nucleotide sequence ID" value="NC_022194.1"/>
</dbReference>
<organism evidence="10">
    <name type="scientific">Fulvia mutica</name>
    <name type="common">Egg cockle</name>
    <dbReference type="NCBI Taxonomy" id="80828"/>
    <lineage>
        <taxon>Eukaryota</taxon>
        <taxon>Metazoa</taxon>
        <taxon>Spiralia</taxon>
        <taxon>Lophotrochozoa</taxon>
        <taxon>Mollusca</taxon>
        <taxon>Bivalvia</taxon>
        <taxon>Autobranchia</taxon>
        <taxon>Heteroconchia</taxon>
        <taxon>Euheterodonta</taxon>
        <taxon>Imparidentia</taxon>
        <taxon>Neoheterodontei</taxon>
        <taxon>Cardiida</taxon>
        <taxon>Cardioidea</taxon>
        <taxon>Cardiidae</taxon>
        <taxon>Cardiinae</taxon>
        <taxon>Fulvia</taxon>
    </lineage>
</organism>
<keyword evidence="6 9" id="KW-1133">Transmembrane helix</keyword>
<dbReference type="GeneID" id="16695734"/>
<keyword evidence="9 10" id="KW-0496">Mitochondrion</keyword>
<comment type="function">
    <text evidence="9">Core subunit of the mitochondrial membrane respiratory chain NADH dehydrogenase (Complex I) which catalyzes electron transfer from NADH through the respiratory chain, using ubiquinone as an electron acceptor. Essential for the catalytic activity of complex I.</text>
</comment>
<evidence type="ECO:0000256" key="6">
    <source>
        <dbReference type="ARBA" id="ARBA00022989"/>
    </source>
</evidence>
<evidence type="ECO:0000256" key="1">
    <source>
        <dbReference type="ARBA" id="ARBA00004370"/>
    </source>
</evidence>
<protein>
    <recommendedName>
        <fullName evidence="3 9">NADH-ubiquinone oxidoreductase chain 3</fullName>
        <ecNumber evidence="9">7.1.1.2</ecNumber>
    </recommendedName>
</protein>
<evidence type="ECO:0000256" key="2">
    <source>
        <dbReference type="ARBA" id="ARBA00008472"/>
    </source>
</evidence>
<dbReference type="PANTHER" id="PTHR11058">
    <property type="entry name" value="NADH-UBIQUINONE OXIDOREDUCTASE CHAIN 3"/>
    <property type="match status" value="1"/>
</dbReference>
<dbReference type="PANTHER" id="PTHR11058:SF9">
    <property type="entry name" value="NADH-UBIQUINONE OXIDOREDUCTASE CHAIN 3"/>
    <property type="match status" value="1"/>
</dbReference>
<feature type="transmembrane region" description="Helical" evidence="9">
    <location>
        <begin position="57"/>
        <end position="77"/>
    </location>
</feature>
<keyword evidence="9" id="KW-1278">Translocase</keyword>
<feature type="transmembrane region" description="Helical" evidence="9">
    <location>
        <begin position="83"/>
        <end position="101"/>
    </location>
</feature>
<dbReference type="GO" id="GO:0031966">
    <property type="term" value="C:mitochondrial membrane"/>
    <property type="evidence" value="ECO:0007669"/>
    <property type="project" value="UniProtKB-SubCell"/>
</dbReference>
<keyword evidence="5 9" id="KW-0812">Transmembrane</keyword>
<dbReference type="AlphaFoldDB" id="T2HIK4"/>
<evidence type="ECO:0000256" key="7">
    <source>
        <dbReference type="ARBA" id="ARBA00023136"/>
    </source>
</evidence>
<dbReference type="GO" id="GO:0008137">
    <property type="term" value="F:NADH dehydrogenase (ubiquinone) activity"/>
    <property type="evidence" value="ECO:0007669"/>
    <property type="project" value="UniProtKB-UniRule"/>
</dbReference>
<sequence length="113" mass="12646">MGLVVGIMYFLVVLVLGTGLLGIGFLIGKKSRFTRDGYSGFECGFQSMSSARLPFSLKFYLVAIIFLLFDVELILILPYFMSGGMAALMFFFFSILLWGLIHECNEGSLEWAM</sequence>
<reference evidence="10" key="1">
    <citation type="journal article" date="2013" name="Fish. Sci.">
        <title>Complete mitochondrial genome sequence of Japanese cockle Fulvia mutica (Cardiidae).</title>
        <authorList>
            <person name="Imanishi Y."/>
            <person name="Tanaka M."/>
            <person name="Fujiwara M."/>
        </authorList>
    </citation>
    <scope>NUCLEOTIDE SEQUENCE</scope>
    <source>
        <strain evidence="10">Yellow</strain>
        <tissue evidence="10">Adductor muscle</tissue>
    </source>
</reference>
<accession>T2HIK4</accession>
<dbReference type="EC" id="7.1.1.2" evidence="9"/>
<dbReference type="CTD" id="4537"/>
<dbReference type="GO" id="GO:0030964">
    <property type="term" value="C:NADH dehydrogenase complex"/>
    <property type="evidence" value="ECO:0007669"/>
    <property type="project" value="TreeGrafter"/>
</dbReference>
<comment type="subcellular location">
    <subcellularLocation>
        <location evidence="1">Membrane</location>
    </subcellularLocation>
    <subcellularLocation>
        <location evidence="9">Mitochondrion membrane</location>
        <topology evidence="9">Multi-pass membrane protein</topology>
    </subcellularLocation>
</comment>
<evidence type="ECO:0000313" key="10">
    <source>
        <dbReference type="EMBL" id="BAN79050.1"/>
    </source>
</evidence>
<keyword evidence="7 9" id="KW-0472">Membrane</keyword>
<dbReference type="EMBL" id="AB809077">
    <property type="protein sequence ID" value="BAN79050.1"/>
    <property type="molecule type" value="Genomic_DNA"/>
</dbReference>
<dbReference type="InterPro" id="IPR000440">
    <property type="entry name" value="NADH_UbQ/plastoQ_OxRdtase_su3"/>
</dbReference>
<evidence type="ECO:0000256" key="5">
    <source>
        <dbReference type="ARBA" id="ARBA00022692"/>
    </source>
</evidence>
<dbReference type="InterPro" id="IPR038430">
    <property type="entry name" value="NDAH_ubi_oxred_su3_sf"/>
</dbReference>
<keyword evidence="9" id="KW-0520">NAD</keyword>